<feature type="non-terminal residue" evidence="15">
    <location>
        <position position="411"/>
    </location>
</feature>
<sequence>KTMVNESHFGGFILLGFQAQPQLEMIISGVVFLFYTIALMGNMAIVLLSLLDDHLQTPMYFFLRNLAILDLCYTTNIVPQMLANMWGKDKRITFGGCAFQLFTDMVLCSVECILLAVMSYDRFNAVCKPLHYMTVMNPQLCRTLVAMTWGIGVTNCMILSPYAMKNRKMVNDSHFGGFILLGFPGQPQLEMIISGVVFLFYTIALMGNMAIILLPVLDERLQTPMYFFLRNLAILDLCYTTNIVPQMLANIWGKDKKISYGGCAFQLFTDVTLCTVECMLLAVMSYDRFNAVCKPLHYMTIMNPQLCRILVAMTWGVGVTNCMILSPHAMSLPRCGNHHLDHYFCEISAMVKIACVDTTAMEETLFVLCFFIFLTPLFLILISYGFIAVAVLRIKSAAGRQKAFGTCSSHL</sequence>
<evidence type="ECO:0000256" key="11">
    <source>
        <dbReference type="ARBA" id="ARBA00023224"/>
    </source>
</evidence>
<dbReference type="InterPro" id="IPR000276">
    <property type="entry name" value="GPCR_Rhodpsn"/>
</dbReference>
<accession>A0A6G1AQU2</accession>
<feature type="non-terminal residue" evidence="15">
    <location>
        <position position="1"/>
    </location>
</feature>
<dbReference type="Gene3D" id="1.20.1070.10">
    <property type="entry name" value="Rhodopsin 7-helix transmembrane proteins"/>
    <property type="match status" value="2"/>
</dbReference>
<keyword evidence="3" id="KW-1003">Cell membrane</keyword>
<keyword evidence="8 12" id="KW-0297">G-protein coupled receptor</keyword>
<dbReference type="PROSITE" id="PS00237">
    <property type="entry name" value="G_PROTEIN_RECEP_F1_1"/>
    <property type="match status" value="1"/>
</dbReference>
<keyword evidence="6" id="KW-0552">Olfaction</keyword>
<evidence type="ECO:0000256" key="7">
    <source>
        <dbReference type="ARBA" id="ARBA00022989"/>
    </source>
</evidence>
<dbReference type="EMBL" id="VOAJ01004179">
    <property type="protein sequence ID" value="KAF0877603.1"/>
    <property type="molecule type" value="Genomic_DNA"/>
</dbReference>
<comment type="similarity">
    <text evidence="12">Belongs to the G-protein coupled receptor 1 family.</text>
</comment>
<keyword evidence="7 13" id="KW-1133">Transmembrane helix</keyword>
<keyword evidence="5 12" id="KW-0812">Transmembrane</keyword>
<evidence type="ECO:0000259" key="14">
    <source>
        <dbReference type="PROSITE" id="PS50262"/>
    </source>
</evidence>
<feature type="transmembrane region" description="Helical" evidence="13">
    <location>
        <begin position="191"/>
        <end position="214"/>
    </location>
</feature>
<evidence type="ECO:0000256" key="13">
    <source>
        <dbReference type="SAM" id="Phobius"/>
    </source>
</evidence>
<evidence type="ECO:0000313" key="15">
    <source>
        <dbReference type="EMBL" id="KAF0877603.1"/>
    </source>
</evidence>
<dbReference type="PRINTS" id="PR00245">
    <property type="entry name" value="OLFACTORYR"/>
</dbReference>
<name>A0A6G1AQU2_CROCR</name>
<dbReference type="InterPro" id="IPR000725">
    <property type="entry name" value="Olfact_rcpt"/>
</dbReference>
<comment type="subcellular location">
    <subcellularLocation>
        <location evidence="2">Cell membrane</location>
        <topology evidence="2">Multi-pass membrane protein</topology>
    </subcellularLocation>
</comment>
<feature type="transmembrane region" description="Helical" evidence="13">
    <location>
        <begin position="306"/>
        <end position="326"/>
    </location>
</feature>
<keyword evidence="4" id="KW-0716">Sensory transduction</keyword>
<evidence type="ECO:0000256" key="5">
    <source>
        <dbReference type="ARBA" id="ARBA00022692"/>
    </source>
</evidence>
<feature type="transmembrane region" description="Helical" evidence="13">
    <location>
        <begin position="98"/>
        <end position="120"/>
    </location>
</feature>
<feature type="domain" description="G-protein coupled receptors family 1 profile" evidence="14">
    <location>
        <begin position="41"/>
        <end position="153"/>
    </location>
</feature>
<feature type="transmembrane region" description="Helical" evidence="13">
    <location>
        <begin position="60"/>
        <end position="78"/>
    </location>
</feature>
<keyword evidence="10 12" id="KW-0675">Receptor</keyword>
<feature type="transmembrane region" description="Helical" evidence="13">
    <location>
        <begin position="365"/>
        <end position="392"/>
    </location>
</feature>
<evidence type="ECO:0000256" key="1">
    <source>
        <dbReference type="ARBA" id="ARBA00003929"/>
    </source>
</evidence>
<organism evidence="15 16">
    <name type="scientific">Crocuta crocuta</name>
    <name type="common">Spotted hyena</name>
    <dbReference type="NCBI Taxonomy" id="9678"/>
    <lineage>
        <taxon>Eukaryota</taxon>
        <taxon>Metazoa</taxon>
        <taxon>Chordata</taxon>
        <taxon>Craniata</taxon>
        <taxon>Vertebrata</taxon>
        <taxon>Euteleostomi</taxon>
        <taxon>Mammalia</taxon>
        <taxon>Eutheria</taxon>
        <taxon>Laurasiatheria</taxon>
        <taxon>Carnivora</taxon>
        <taxon>Feliformia</taxon>
        <taxon>Hyaenidae</taxon>
        <taxon>Crocuta</taxon>
    </lineage>
</organism>
<dbReference type="FunFam" id="1.20.1070.10:FF:000005">
    <property type="entry name" value="Olfactory receptor"/>
    <property type="match status" value="1"/>
</dbReference>
<evidence type="ECO:0000313" key="16">
    <source>
        <dbReference type="Proteomes" id="UP000475037"/>
    </source>
</evidence>
<dbReference type="Pfam" id="PF00001">
    <property type="entry name" value="7tm_1"/>
    <property type="match status" value="2"/>
</dbReference>
<feature type="transmembrane region" description="Helical" evidence="13">
    <location>
        <begin position="25"/>
        <end position="48"/>
    </location>
</feature>
<evidence type="ECO:0000256" key="4">
    <source>
        <dbReference type="ARBA" id="ARBA00022606"/>
    </source>
</evidence>
<dbReference type="FunFam" id="1.20.1070.10:FF:000410">
    <property type="entry name" value="Olfactory receptor 1348"/>
    <property type="match status" value="1"/>
</dbReference>
<feature type="transmembrane region" description="Helical" evidence="13">
    <location>
        <begin position="140"/>
        <end position="163"/>
    </location>
</feature>
<dbReference type="PROSITE" id="PS50262">
    <property type="entry name" value="G_PROTEIN_RECEP_F1_2"/>
    <property type="match status" value="2"/>
</dbReference>
<proteinExistence type="inferred from homology"/>
<dbReference type="InterPro" id="IPR017452">
    <property type="entry name" value="GPCR_Rhodpsn_7TM"/>
</dbReference>
<comment type="caution">
    <text evidence="15">The sequence shown here is derived from an EMBL/GenBank/DDBJ whole genome shotgun (WGS) entry which is preliminary data.</text>
</comment>
<dbReference type="PRINTS" id="PR00237">
    <property type="entry name" value="GPCRRHODOPSN"/>
</dbReference>
<dbReference type="SUPFAM" id="SSF81321">
    <property type="entry name" value="Family A G protein-coupled receptor-like"/>
    <property type="match status" value="2"/>
</dbReference>
<dbReference type="GO" id="GO:0005886">
    <property type="term" value="C:plasma membrane"/>
    <property type="evidence" value="ECO:0007669"/>
    <property type="project" value="UniProtKB-SubCell"/>
</dbReference>
<dbReference type="GO" id="GO:0004930">
    <property type="term" value="F:G protein-coupled receptor activity"/>
    <property type="evidence" value="ECO:0007669"/>
    <property type="project" value="UniProtKB-KW"/>
</dbReference>
<dbReference type="AlphaFoldDB" id="A0A6G1AQU2"/>
<protein>
    <submittedName>
        <fullName evidence="15">OR2W1 protein</fullName>
    </submittedName>
</protein>
<evidence type="ECO:0000256" key="3">
    <source>
        <dbReference type="ARBA" id="ARBA00022475"/>
    </source>
</evidence>
<feature type="transmembrane region" description="Helical" evidence="13">
    <location>
        <begin position="264"/>
        <end position="286"/>
    </location>
</feature>
<keyword evidence="11 12" id="KW-0807">Transducer</keyword>
<dbReference type="Proteomes" id="UP000475037">
    <property type="component" value="Unassembled WGS sequence"/>
</dbReference>
<comment type="function">
    <text evidence="1">Putative odorant or sperm cell receptor.</text>
</comment>
<evidence type="ECO:0000256" key="9">
    <source>
        <dbReference type="ARBA" id="ARBA00023136"/>
    </source>
</evidence>
<feature type="transmembrane region" description="Helical" evidence="13">
    <location>
        <begin position="226"/>
        <end position="244"/>
    </location>
</feature>
<feature type="domain" description="G-protein coupled receptors family 1 profile" evidence="14">
    <location>
        <begin position="207"/>
        <end position="411"/>
    </location>
</feature>
<evidence type="ECO:0000256" key="8">
    <source>
        <dbReference type="ARBA" id="ARBA00023040"/>
    </source>
</evidence>
<dbReference type="GO" id="GO:0004984">
    <property type="term" value="F:olfactory receptor activity"/>
    <property type="evidence" value="ECO:0007669"/>
    <property type="project" value="InterPro"/>
</dbReference>
<keyword evidence="16" id="KW-1185">Reference proteome</keyword>
<dbReference type="PANTHER" id="PTHR26453">
    <property type="entry name" value="OLFACTORY RECEPTOR"/>
    <property type="match status" value="1"/>
</dbReference>
<evidence type="ECO:0000256" key="10">
    <source>
        <dbReference type="ARBA" id="ARBA00023170"/>
    </source>
</evidence>
<evidence type="ECO:0000256" key="2">
    <source>
        <dbReference type="ARBA" id="ARBA00004651"/>
    </source>
</evidence>
<evidence type="ECO:0000256" key="6">
    <source>
        <dbReference type="ARBA" id="ARBA00022725"/>
    </source>
</evidence>
<keyword evidence="9 13" id="KW-0472">Membrane</keyword>
<gene>
    <name evidence="15" type="primary">Or2w1_4</name>
    <name evidence="15" type="ORF">FOF47_R11875</name>
</gene>
<evidence type="ECO:0000256" key="12">
    <source>
        <dbReference type="RuleBase" id="RU000688"/>
    </source>
</evidence>
<reference evidence="15 16" key="1">
    <citation type="submission" date="2019-11" db="EMBL/GenBank/DDBJ databases">
        <authorList>
            <person name="Yang C."/>
            <person name="Li F."/>
        </authorList>
    </citation>
    <scope>NUCLEOTIDE SEQUENCE [LARGE SCALE GENOMIC DNA]</scope>
    <source>
        <strain evidence="15">KB4526</strain>
        <tissue evidence="15">Muscle</tissue>
    </source>
</reference>